<evidence type="ECO:0000313" key="4">
    <source>
        <dbReference type="EMBL" id="QLK01355.1"/>
    </source>
</evidence>
<feature type="region of interest" description="Disordered" evidence="2">
    <location>
        <begin position="1"/>
        <end position="28"/>
    </location>
</feature>
<dbReference type="GO" id="GO:0016627">
    <property type="term" value="F:oxidoreductase activity, acting on the CH-CH group of donors"/>
    <property type="evidence" value="ECO:0007669"/>
    <property type="project" value="InterPro"/>
</dbReference>
<dbReference type="Pfam" id="PF08028">
    <property type="entry name" value="Acyl-CoA_dh_2"/>
    <property type="match status" value="1"/>
</dbReference>
<proteinExistence type="predicted"/>
<reference evidence="4" key="1">
    <citation type="submission" date="2020-08" db="EMBL/GenBank/DDBJ databases">
        <title>A bifunctional nitrone conjugated secondary metabolite targeting the ribosome.</title>
        <authorList>
            <person name="Limbrick E.M."/>
            <person name="Graf M."/>
            <person name="Derewacz D.K."/>
            <person name="Nguyen F."/>
            <person name="Spraggins J.M."/>
            <person name="Wieland M."/>
            <person name="Ynigez-Gutierrez A.E."/>
            <person name="Reisman B.J."/>
            <person name="Zinshteyn B."/>
            <person name="McCulloch K."/>
            <person name="Iverson T.M."/>
            <person name="Green R."/>
            <person name="Wilson D.N."/>
            <person name="Bachmann B.O."/>
        </authorList>
    </citation>
    <scope>NUCLEOTIDE SEQUENCE</scope>
    <source>
        <strain evidence="4">Africana</strain>
    </source>
</reference>
<dbReference type="InterPro" id="IPR013107">
    <property type="entry name" value="Acyl-CoA_DH_C"/>
</dbReference>
<organism evidence="4">
    <name type="scientific">Micromonospora carbonacea</name>
    <dbReference type="NCBI Taxonomy" id="47853"/>
    <lineage>
        <taxon>Bacteria</taxon>
        <taxon>Bacillati</taxon>
        <taxon>Actinomycetota</taxon>
        <taxon>Actinomycetes</taxon>
        <taxon>Micromonosporales</taxon>
        <taxon>Micromonosporaceae</taxon>
        <taxon>Micromonospora</taxon>
    </lineage>
</organism>
<dbReference type="Gene3D" id="1.20.140.10">
    <property type="entry name" value="Butyryl-CoA Dehydrogenase, subunit A, domain 3"/>
    <property type="match status" value="1"/>
</dbReference>
<dbReference type="AlphaFoldDB" id="A0A7D6CHD1"/>
<name>A0A7D6CHD1_9ACTN</name>
<evidence type="ECO:0000256" key="1">
    <source>
        <dbReference type="ARBA" id="ARBA00023002"/>
    </source>
</evidence>
<feature type="domain" description="Acyl-CoA dehydrogenase C-terminal" evidence="3">
    <location>
        <begin position="25"/>
        <end position="68"/>
    </location>
</feature>
<dbReference type="InterPro" id="IPR036250">
    <property type="entry name" value="AcylCo_DH-like_C"/>
</dbReference>
<keyword evidence="1" id="KW-0560">Oxidoreductase</keyword>
<evidence type="ECO:0000259" key="3">
    <source>
        <dbReference type="Pfam" id="PF08028"/>
    </source>
</evidence>
<gene>
    <name evidence="4" type="ORF">HZU44_11750</name>
</gene>
<protein>
    <recommendedName>
        <fullName evidence="3">Acyl-CoA dehydrogenase C-terminal domain-containing protein</fullName>
    </recommendedName>
</protein>
<dbReference type="EMBL" id="CP058905">
    <property type="protein sequence ID" value="QLK01355.1"/>
    <property type="molecule type" value="Genomic_DNA"/>
</dbReference>
<accession>A0A7D6CHD1</accession>
<dbReference type="SUPFAM" id="SSF47203">
    <property type="entry name" value="Acyl-CoA dehydrogenase C-terminal domain-like"/>
    <property type="match status" value="1"/>
</dbReference>
<evidence type="ECO:0000256" key="2">
    <source>
        <dbReference type="SAM" id="MobiDB-lite"/>
    </source>
</evidence>
<sequence length="93" mass="10305">MDQAGARRAGADAGHHRQGSAGQRDVHQAGQFRVATSRIFEFTGARATVRATGLDRFWRDARTLTLHDPVAYKAQELGDYLLTGRYPRVTAYS</sequence>